<organism evidence="2 3">
    <name type="scientific">Kitasatospora nipponensis</name>
    <dbReference type="NCBI Taxonomy" id="258049"/>
    <lineage>
        <taxon>Bacteria</taxon>
        <taxon>Bacillati</taxon>
        <taxon>Actinomycetota</taxon>
        <taxon>Actinomycetes</taxon>
        <taxon>Kitasatosporales</taxon>
        <taxon>Streptomycetaceae</taxon>
        <taxon>Kitasatospora</taxon>
    </lineage>
</organism>
<protein>
    <recommendedName>
        <fullName evidence="4">Type VII secretion system (Wss) protein ESAT-6</fullName>
    </recommendedName>
</protein>
<dbReference type="EMBL" id="BAAALF010000172">
    <property type="protein sequence ID" value="GAA1265815.1"/>
    <property type="molecule type" value="Genomic_DNA"/>
</dbReference>
<proteinExistence type="predicted"/>
<evidence type="ECO:0000313" key="2">
    <source>
        <dbReference type="EMBL" id="GAA1265815.1"/>
    </source>
</evidence>
<keyword evidence="3" id="KW-1185">Reference proteome</keyword>
<dbReference type="RefSeq" id="WP_344445576.1">
    <property type="nucleotide sequence ID" value="NZ_BAAALF010000172.1"/>
</dbReference>
<gene>
    <name evidence="2" type="ORF">GCM10009665_63680</name>
</gene>
<dbReference type="Proteomes" id="UP001500037">
    <property type="component" value="Unassembled WGS sequence"/>
</dbReference>
<reference evidence="2 3" key="1">
    <citation type="journal article" date="2019" name="Int. J. Syst. Evol. Microbiol.">
        <title>The Global Catalogue of Microorganisms (GCM) 10K type strain sequencing project: providing services to taxonomists for standard genome sequencing and annotation.</title>
        <authorList>
            <consortium name="The Broad Institute Genomics Platform"/>
            <consortium name="The Broad Institute Genome Sequencing Center for Infectious Disease"/>
            <person name="Wu L."/>
            <person name="Ma J."/>
        </authorList>
    </citation>
    <scope>NUCLEOTIDE SEQUENCE [LARGE SCALE GENOMIC DNA]</scope>
    <source>
        <strain evidence="2 3">JCM 13004</strain>
    </source>
</reference>
<comment type="caution">
    <text evidence="2">The sequence shown here is derived from an EMBL/GenBank/DDBJ whole genome shotgun (WGS) entry which is preliminary data.</text>
</comment>
<evidence type="ECO:0008006" key="4">
    <source>
        <dbReference type="Google" id="ProtNLM"/>
    </source>
</evidence>
<feature type="region of interest" description="Disordered" evidence="1">
    <location>
        <begin position="156"/>
        <end position="197"/>
    </location>
</feature>
<evidence type="ECO:0000313" key="3">
    <source>
        <dbReference type="Proteomes" id="UP001500037"/>
    </source>
</evidence>
<sequence length="197" mass="20443">MNATALPDGGGSGWIGNLFTTARNVTLMAGQVSNDIKLGKLSAQNVSVEMDTLTGFKKQVDQILTDLYGSPADSSTLANQTLEPSHVGVGFAESGELIDGYNVVHTNLVTLSQTLSDQIEAMGIALNVSINGYQNVDESQRQSLWRIHNQTDAQFQSGVNPSGIVTRPATDATVTPPAPGTPGTTTTAPVTKGGGVG</sequence>
<accession>A0ABN1WWI2</accession>
<evidence type="ECO:0000256" key="1">
    <source>
        <dbReference type="SAM" id="MobiDB-lite"/>
    </source>
</evidence>
<feature type="compositionally biased region" description="Low complexity" evidence="1">
    <location>
        <begin position="165"/>
        <end position="191"/>
    </location>
</feature>
<name>A0ABN1WWI2_9ACTN</name>